<evidence type="ECO:0000256" key="1">
    <source>
        <dbReference type="SAM" id="Phobius"/>
    </source>
</evidence>
<dbReference type="GO" id="GO:0080120">
    <property type="term" value="P:CAAX-box protein maturation"/>
    <property type="evidence" value="ECO:0007669"/>
    <property type="project" value="UniProtKB-ARBA"/>
</dbReference>
<sequence length="330" mass="34939">MTDTTRTFSDDGPDPAVRPRVEWRGIALFVALAMGGAWLAMLPLLISGFQRTGTDLAMGVPERISIAVMMFTPAIAAVVALVTVHRRRSLRALRTSLGLVLPGSPGALARQILFAAAVPVAIQLAILCLCALAGTYRFDLADFSGFRSQFAPDTMGAQGVPWAALAGWALALLPALLVSLPQFFGEELGWQGYLLPKLAPLGVAPALIGTGAVFALWHGPTLVMGGQYPGVPWPMAVGMMLVSTVLLLPILAWLRMRSGSVWPAVVAHTMISTVCIQLTWVLADADAPFHPLTVGMTSWLGWVVMGGFTAFLALTGRLRFAAPTAKDAAP</sequence>
<feature type="domain" description="CAAX prenyl protease 2/Lysostaphin resistance protein A-like" evidence="2">
    <location>
        <begin position="170"/>
        <end position="272"/>
    </location>
</feature>
<dbReference type="AlphaFoldDB" id="A0A2T0Q329"/>
<feature type="transmembrane region" description="Helical" evidence="1">
    <location>
        <begin position="261"/>
        <end position="283"/>
    </location>
</feature>
<keyword evidence="3" id="KW-0378">Hydrolase</keyword>
<name>A0A2T0Q329_9ACTN</name>
<dbReference type="InterPro" id="IPR003675">
    <property type="entry name" value="Rce1/LyrA-like_dom"/>
</dbReference>
<evidence type="ECO:0000259" key="2">
    <source>
        <dbReference type="Pfam" id="PF02517"/>
    </source>
</evidence>
<accession>A0A2T0Q329</accession>
<dbReference type="GO" id="GO:0006508">
    <property type="term" value="P:proteolysis"/>
    <property type="evidence" value="ECO:0007669"/>
    <property type="project" value="UniProtKB-KW"/>
</dbReference>
<feature type="transmembrane region" description="Helical" evidence="1">
    <location>
        <begin position="156"/>
        <end position="178"/>
    </location>
</feature>
<dbReference type="Proteomes" id="UP000237846">
    <property type="component" value="Unassembled WGS sequence"/>
</dbReference>
<dbReference type="Pfam" id="PF02517">
    <property type="entry name" value="Rce1-like"/>
    <property type="match status" value="1"/>
</dbReference>
<keyword evidence="4" id="KW-1185">Reference proteome</keyword>
<keyword evidence="1" id="KW-0812">Transmembrane</keyword>
<proteinExistence type="predicted"/>
<organism evidence="3 4">
    <name type="scientific">Allonocardiopsis opalescens</name>
    <dbReference type="NCBI Taxonomy" id="1144618"/>
    <lineage>
        <taxon>Bacteria</taxon>
        <taxon>Bacillati</taxon>
        <taxon>Actinomycetota</taxon>
        <taxon>Actinomycetes</taxon>
        <taxon>Streptosporangiales</taxon>
        <taxon>Allonocardiopsis</taxon>
    </lineage>
</organism>
<dbReference type="PANTHER" id="PTHR35797:SF1">
    <property type="entry name" value="PROTEASE"/>
    <property type="match status" value="1"/>
</dbReference>
<dbReference type="PANTHER" id="PTHR35797">
    <property type="entry name" value="PROTEASE-RELATED"/>
    <property type="match status" value="1"/>
</dbReference>
<gene>
    <name evidence="3" type="ORF">CLV72_105431</name>
</gene>
<protein>
    <submittedName>
        <fullName evidence="3">CAAX prenyl protease-like protein</fullName>
    </submittedName>
</protein>
<dbReference type="RefSeq" id="WP_211302954.1">
    <property type="nucleotide sequence ID" value="NZ_PVZC01000005.1"/>
</dbReference>
<comment type="caution">
    <text evidence="3">The sequence shown here is derived from an EMBL/GenBank/DDBJ whole genome shotgun (WGS) entry which is preliminary data.</text>
</comment>
<keyword evidence="3" id="KW-0645">Protease</keyword>
<dbReference type="GO" id="GO:0004175">
    <property type="term" value="F:endopeptidase activity"/>
    <property type="evidence" value="ECO:0007669"/>
    <property type="project" value="UniProtKB-ARBA"/>
</dbReference>
<feature type="transmembrane region" description="Helical" evidence="1">
    <location>
        <begin position="26"/>
        <end position="46"/>
    </location>
</feature>
<evidence type="ECO:0000313" key="3">
    <source>
        <dbReference type="EMBL" id="PRX98078.1"/>
    </source>
</evidence>
<dbReference type="InterPro" id="IPR042150">
    <property type="entry name" value="MmRce1-like"/>
</dbReference>
<feature type="transmembrane region" description="Helical" evidence="1">
    <location>
        <begin position="289"/>
        <end position="314"/>
    </location>
</feature>
<reference evidence="3 4" key="1">
    <citation type="submission" date="2018-03" db="EMBL/GenBank/DDBJ databases">
        <title>Genomic Encyclopedia of Archaeal and Bacterial Type Strains, Phase II (KMG-II): from individual species to whole genera.</title>
        <authorList>
            <person name="Goeker M."/>
        </authorList>
    </citation>
    <scope>NUCLEOTIDE SEQUENCE [LARGE SCALE GENOMIC DNA]</scope>
    <source>
        <strain evidence="3 4">DSM 45601</strain>
    </source>
</reference>
<keyword evidence="1" id="KW-0472">Membrane</keyword>
<feature type="transmembrane region" description="Helical" evidence="1">
    <location>
        <begin position="198"/>
        <end position="219"/>
    </location>
</feature>
<evidence type="ECO:0000313" key="4">
    <source>
        <dbReference type="Proteomes" id="UP000237846"/>
    </source>
</evidence>
<feature type="transmembrane region" description="Helical" evidence="1">
    <location>
        <begin position="112"/>
        <end position="136"/>
    </location>
</feature>
<dbReference type="EMBL" id="PVZC01000005">
    <property type="protein sequence ID" value="PRX98078.1"/>
    <property type="molecule type" value="Genomic_DNA"/>
</dbReference>
<keyword evidence="1" id="KW-1133">Transmembrane helix</keyword>
<feature type="transmembrane region" description="Helical" evidence="1">
    <location>
        <begin position="66"/>
        <end position="84"/>
    </location>
</feature>
<feature type="transmembrane region" description="Helical" evidence="1">
    <location>
        <begin position="231"/>
        <end position="254"/>
    </location>
</feature>